<feature type="disulfide bond" evidence="25">
    <location>
        <begin position="490"/>
        <end position="499"/>
    </location>
</feature>
<keyword evidence="17" id="KW-0325">Glycoprotein</keyword>
<gene>
    <name evidence="30" type="primary">Cubn2</name>
</gene>
<evidence type="ECO:0000256" key="2">
    <source>
        <dbReference type="ARBA" id="ARBA00022448"/>
    </source>
</evidence>
<feature type="signal peptide" evidence="26">
    <location>
        <begin position="1"/>
        <end position="23"/>
    </location>
</feature>
<dbReference type="SUPFAM" id="SSF57196">
    <property type="entry name" value="EGF/Laminin"/>
    <property type="match status" value="5"/>
</dbReference>
<dbReference type="GO" id="GO:0005509">
    <property type="term" value="F:calcium ion binding"/>
    <property type="evidence" value="ECO:0007669"/>
    <property type="project" value="InterPro"/>
</dbReference>
<dbReference type="PROSITE" id="PS00010">
    <property type="entry name" value="ASX_HYDROXYL"/>
    <property type="match status" value="2"/>
</dbReference>
<evidence type="ECO:0000256" key="7">
    <source>
        <dbReference type="ARBA" id="ARBA00022685"/>
    </source>
</evidence>
<dbReference type="PROSITE" id="PS50026">
    <property type="entry name" value="EGF_3"/>
    <property type="match status" value="6"/>
</dbReference>
<dbReference type="SUPFAM" id="SSF49854">
    <property type="entry name" value="Spermadhesin, CUB domain"/>
    <property type="match status" value="20"/>
</dbReference>
<evidence type="ECO:0000313" key="30">
    <source>
        <dbReference type="RefSeq" id="XP_002135476.3"/>
    </source>
</evidence>
<feature type="domain" description="CUB" evidence="27">
    <location>
        <begin position="1424"/>
        <end position="1533"/>
    </location>
</feature>
<dbReference type="PANTHER" id="PTHR24251">
    <property type="entry name" value="OVOCHYMASE-RELATED"/>
    <property type="match status" value="1"/>
</dbReference>
<feature type="domain" description="CUB" evidence="27">
    <location>
        <begin position="753"/>
        <end position="864"/>
    </location>
</feature>
<dbReference type="InterPro" id="IPR035914">
    <property type="entry name" value="Sperma_CUB_dom_sf"/>
</dbReference>
<feature type="domain" description="EGF-like" evidence="28">
    <location>
        <begin position="193"/>
        <end position="235"/>
    </location>
</feature>
<keyword evidence="18" id="KW-0753">Steroid metabolism</keyword>
<keyword evidence="5" id="KW-0153">Cholesterol metabolism</keyword>
<keyword evidence="11" id="KW-0106">Calcium</keyword>
<proteinExistence type="predicted"/>
<dbReference type="InterPro" id="IPR049883">
    <property type="entry name" value="NOTCH1_EGF-like"/>
</dbReference>
<feature type="domain" description="CUB" evidence="27">
    <location>
        <begin position="1537"/>
        <end position="1660"/>
    </location>
</feature>
<dbReference type="FunFam" id="2.60.120.290:FF:000005">
    <property type="entry name" value="Procollagen C-endopeptidase enhancer 1"/>
    <property type="match status" value="3"/>
</dbReference>
<evidence type="ECO:0000256" key="13">
    <source>
        <dbReference type="ARBA" id="ARBA00023098"/>
    </source>
</evidence>
<dbReference type="PROSITE" id="PS00022">
    <property type="entry name" value="EGF_1"/>
    <property type="match status" value="4"/>
</dbReference>
<keyword evidence="9 26" id="KW-0732">Signal</keyword>
<dbReference type="FunFam" id="2.10.25.10:FF:000143">
    <property type="entry name" value="Protein crumbs 1"/>
    <property type="match status" value="1"/>
</dbReference>
<evidence type="ECO:0000256" key="22">
    <source>
        <dbReference type="ARBA" id="ARBA00023878"/>
    </source>
</evidence>
<organism evidence="29 30">
    <name type="scientific">Drosophila pseudoobscura pseudoobscura</name>
    <name type="common">Fruit fly</name>
    <dbReference type="NCBI Taxonomy" id="46245"/>
    <lineage>
        <taxon>Eukaryota</taxon>
        <taxon>Metazoa</taxon>
        <taxon>Ecdysozoa</taxon>
        <taxon>Arthropoda</taxon>
        <taxon>Hexapoda</taxon>
        <taxon>Insecta</taxon>
        <taxon>Pterygota</taxon>
        <taxon>Neoptera</taxon>
        <taxon>Endopterygota</taxon>
        <taxon>Diptera</taxon>
        <taxon>Brachycera</taxon>
        <taxon>Muscomorpha</taxon>
        <taxon>Ephydroidea</taxon>
        <taxon>Drosophilidae</taxon>
        <taxon>Drosophila</taxon>
        <taxon>Sophophora</taxon>
    </lineage>
</organism>
<evidence type="ECO:0000313" key="29">
    <source>
        <dbReference type="Proteomes" id="UP000001819"/>
    </source>
</evidence>
<dbReference type="Proteomes" id="UP000001819">
    <property type="component" value="Chromosome X"/>
</dbReference>
<evidence type="ECO:0000256" key="14">
    <source>
        <dbReference type="ARBA" id="ARBA00023136"/>
    </source>
</evidence>
<evidence type="ECO:0000256" key="19">
    <source>
        <dbReference type="ARBA" id="ARBA00023228"/>
    </source>
</evidence>
<evidence type="ECO:0000256" key="5">
    <source>
        <dbReference type="ARBA" id="ARBA00022548"/>
    </source>
</evidence>
<accession>A0A6I8V155</accession>
<feature type="domain" description="CUB" evidence="27">
    <location>
        <begin position="3066"/>
        <end position="3184"/>
    </location>
</feature>
<dbReference type="FunFam" id="2.60.120.290:FF:000013">
    <property type="entry name" value="Membrane frizzled-related protein"/>
    <property type="match status" value="1"/>
</dbReference>
<feature type="domain" description="CUB" evidence="27">
    <location>
        <begin position="2116"/>
        <end position="2234"/>
    </location>
</feature>
<keyword evidence="29" id="KW-1185">Reference proteome</keyword>
<comment type="caution">
    <text evidence="25">Lacks conserved residue(s) required for the propagation of feature annotation.</text>
</comment>
<reference evidence="30" key="1">
    <citation type="submission" date="2025-08" db="UniProtKB">
        <authorList>
            <consortium name="RefSeq"/>
        </authorList>
    </citation>
    <scope>IDENTIFICATION</scope>
    <source>
        <strain evidence="30">MV-25-SWS-2005</strain>
        <tissue evidence="30">Whole body</tissue>
    </source>
</reference>
<keyword evidence="4 25" id="KW-0245">EGF-like domain</keyword>
<dbReference type="SMART" id="SM00042">
    <property type="entry name" value="CUB"/>
    <property type="match status" value="19"/>
</dbReference>
<feature type="domain" description="CUB" evidence="27">
    <location>
        <begin position="625"/>
        <end position="747"/>
    </location>
</feature>
<keyword evidence="16" id="KW-1207">Sterol metabolism</keyword>
<dbReference type="FunFam" id="2.10.25.10:FF:000472">
    <property type="entry name" value="Uncharacterized protein, isoform A"/>
    <property type="match status" value="1"/>
</dbReference>
<dbReference type="SMART" id="SM00181">
    <property type="entry name" value="EGF"/>
    <property type="match status" value="8"/>
</dbReference>
<dbReference type="PROSITE" id="PS01180">
    <property type="entry name" value="CUB"/>
    <property type="match status" value="19"/>
</dbReference>
<evidence type="ECO:0000256" key="20">
    <source>
        <dbReference type="ARBA" id="ARBA00023285"/>
    </source>
</evidence>
<dbReference type="GO" id="GO:0016324">
    <property type="term" value="C:apical plasma membrane"/>
    <property type="evidence" value="ECO:0007669"/>
    <property type="project" value="UniProtKB-ARBA"/>
</dbReference>
<dbReference type="PROSITE" id="PS01186">
    <property type="entry name" value="EGF_2"/>
    <property type="match status" value="4"/>
</dbReference>
<feature type="domain" description="CUB" evidence="27">
    <location>
        <begin position="1995"/>
        <end position="2115"/>
    </location>
</feature>
<dbReference type="InParanoid" id="A0A6I8V155"/>
<evidence type="ECO:0000256" key="17">
    <source>
        <dbReference type="ARBA" id="ARBA00023180"/>
    </source>
</evidence>
<dbReference type="InterPro" id="IPR000859">
    <property type="entry name" value="CUB_dom"/>
</dbReference>
<keyword evidence="3" id="KW-1003">Cell membrane</keyword>
<evidence type="ECO:0000256" key="3">
    <source>
        <dbReference type="ARBA" id="ARBA00022475"/>
    </source>
</evidence>
<feature type="domain" description="EGF-like" evidence="28">
    <location>
        <begin position="424"/>
        <end position="460"/>
    </location>
</feature>
<feature type="chain" id="PRO_5026154758" description="Cubilin" evidence="26">
    <location>
        <begin position="24"/>
        <end position="3648"/>
    </location>
</feature>
<dbReference type="InterPro" id="IPR000152">
    <property type="entry name" value="EGF-type_Asp/Asn_hydroxyl_site"/>
</dbReference>
<feature type="domain" description="CUB" evidence="27">
    <location>
        <begin position="1077"/>
        <end position="1190"/>
    </location>
</feature>
<comment type="function">
    <text evidence="23">Endocytic receptor which plays a role in lipoprotein, vitamin and iron metabolism by facilitating their uptake. Acts together with LRP2 to mediate endocytosis of high-density lipoproteins, GC, hemoglobin, ALB, TF and SCGB1A1. Acts together with AMN to mediate endocytosis of the CBLIF-cobalamin complex. Binds to ALB, MB, Kappa and lambda-light chains, TF, hemoglobin, GC, SCGB1A1, APOA1, high density lipoprotein, and the CBLIF-cobalamin complex. Ligand binding requires calcium. Serves as important transporter in several absorptive epithelia, including intestine, renal proximal tubules and embryonic yolk sac. May play an important role in the development of the peri-implantation embryo through internalization of APOA1 and cholesterol. Binds to LGALS3 at the maternal-fetal interface.</text>
</comment>
<feature type="domain" description="CUB" evidence="27">
    <location>
        <begin position="2717"/>
        <end position="2787"/>
    </location>
</feature>
<keyword evidence="2" id="KW-0813">Transport</keyword>
<dbReference type="FunFam" id="2.10.25.10:FF:000379">
    <property type="entry name" value="Cubilin"/>
    <property type="match status" value="1"/>
</dbReference>
<dbReference type="PROSITE" id="PS01187">
    <property type="entry name" value="EGF_CA"/>
    <property type="match status" value="2"/>
</dbReference>
<dbReference type="CDD" id="cd00054">
    <property type="entry name" value="EGF_CA"/>
    <property type="match status" value="6"/>
</dbReference>
<evidence type="ECO:0000256" key="25">
    <source>
        <dbReference type="PROSITE-ProRule" id="PRU00076"/>
    </source>
</evidence>
<keyword evidence="19" id="KW-0458">Lysosome</keyword>
<feature type="domain" description="EGF-like" evidence="28">
    <location>
        <begin position="463"/>
        <end position="500"/>
    </location>
</feature>
<feature type="domain" description="CUB" evidence="27">
    <location>
        <begin position="2237"/>
        <end position="2352"/>
    </location>
</feature>
<dbReference type="ExpressionAtlas" id="A0A6I8V155">
    <property type="expression patterns" value="baseline"/>
</dbReference>
<keyword evidence="13" id="KW-0443">Lipid metabolism</keyword>
<dbReference type="GO" id="GO:0031419">
    <property type="term" value="F:cobalamin binding"/>
    <property type="evidence" value="ECO:0007669"/>
    <property type="project" value="UniProtKB-KW"/>
</dbReference>
<evidence type="ECO:0000256" key="12">
    <source>
        <dbReference type="ARBA" id="ARBA00022927"/>
    </source>
</evidence>
<feature type="domain" description="EGF-like" evidence="28">
    <location>
        <begin position="378"/>
        <end position="420"/>
    </location>
</feature>
<feature type="domain" description="CUB" evidence="27">
    <location>
        <begin position="865"/>
        <end position="976"/>
    </location>
</feature>
<evidence type="ECO:0000256" key="15">
    <source>
        <dbReference type="ARBA" id="ARBA00023157"/>
    </source>
</evidence>
<dbReference type="InterPro" id="IPR018097">
    <property type="entry name" value="EGF_Ca-bd_CS"/>
</dbReference>
<evidence type="ECO:0000256" key="18">
    <source>
        <dbReference type="ARBA" id="ARBA00023221"/>
    </source>
</evidence>
<dbReference type="InterPro" id="IPR000742">
    <property type="entry name" value="EGF"/>
</dbReference>
<feature type="domain" description="EGF-like" evidence="28">
    <location>
        <begin position="292"/>
        <end position="331"/>
    </location>
</feature>
<evidence type="ECO:0000256" key="16">
    <source>
        <dbReference type="ARBA" id="ARBA00023166"/>
    </source>
</evidence>
<evidence type="ECO:0000256" key="11">
    <source>
        <dbReference type="ARBA" id="ARBA00022837"/>
    </source>
</evidence>
<evidence type="ECO:0000256" key="4">
    <source>
        <dbReference type="ARBA" id="ARBA00022536"/>
    </source>
</evidence>
<feature type="disulfide bond" evidence="25">
    <location>
        <begin position="181"/>
        <end position="190"/>
    </location>
</feature>
<dbReference type="Gene3D" id="2.10.25.10">
    <property type="entry name" value="Laminin"/>
    <property type="match status" value="6"/>
</dbReference>
<dbReference type="Pfam" id="PF00008">
    <property type="entry name" value="EGF"/>
    <property type="match status" value="3"/>
</dbReference>
<sequence>MRSNTLKLLFVLVLCVFLLELEASSDDREERAVITRQQNGNLLLEAAPDQNVTFRLMGEQATVMINDVDILTLLRRRLQVVTARQVAARREPLSLDVQKDQFRVVQRSLTRLEKRFFNMRNNTRRGGLNQRVLRRQLQRVERVSTTLARILVFLAKDECLSSPCQNGGTCYDEYRAFQCDCAAGWQGPTCEDDVNECFDLAGTDLAACMNSGRCINTPGSFRCVCRNGYTGTHCRLRQNKCLAGDSSEMCGEHGTCVHSVSTSAGYVCVCDQGWTWADNNVTTASASPCTRDVDECVPSMNPCHNECINLPGSYRCGACPPGYTGDGRFCRDIDECTVANGGCSLQPRVTCINTEGSHLCGRCPVGWTGDGRSCTAAESNSCDGERICHSEATCEYISGTVVCTCPLGSYGHGYGEDGCTKDPSRDICDQHLCQNNATCIHIGRGSTCICQPGYKGVLCNDTDSDACHPSPCLNGGTCRLLPSNQYQCNCPAGYTGTSCSNQRFFCGSTLRGPTGQLHFPPNTADGDYQPDERCPFIIRTPPGHVLNMTFTQFDLQESNDCAADFLQLHDGPSLAYKLFGRFCGTQLVNRSIISTQEQVFFWFRSDNATQGSGFHLTWSSLPFSCGDTLANLTLGQSGILRSPGYPGRTRAGLDCRWQLTAPYGTRLLLRFYDITLESGGGSAATVNCSQGLNSSYLAVYDSDRQLLKSCVSAHPEPLYSSSNSLHIDLHTSTVRADSSFQLHYEVVAGQPGCGGSYTESHGRISGHMDAEVCLYLIEQPRGTQIKLEFEHVNLLRSGDCRLQKIEIFNGRTDESPLMRRLCGQPEGSEMEPLISSGNFVLVRYEYALNGLRLKKSFELSYSRVCSGSFGVMAGTIKTPNYPQSYLDDMTCTFKLVGPLDSLVKLTIKDLSLGADSSAIDDGNQTNYLDVYLSSDEKRRIYKTGGNLVLMAHTNQATLVFRGSSSGRGLLVDYRFPYTGCGGYLTQHGLTSILKRITGGFCQWIIDEPGRKEIKVTQMIMHGQFFVYDNSTTPGLLLNSYESDFEETFDADLLTLIVRDSSSLLLLHIIYRQVESDCHVSSSQRYGIIKSPNWPRPYGASQNCEWIIRAPLGQRLELVVSNFSLEAMEHECYSDYLEIRNGDSAKSPLIGRYCGTRIPPRVPSFGNALFLSFVSDSSVEESGFLLNWQQAGEGCGGKLSSPVGSIHSPHSMAGNRGALACDWQIILAEGSRVTLQIESQDENLCSGHLTIFDGPTTSSRALPLRCNETSSHSSIVLHSSSNRVLVRYDVGHDSPDGTSFVLDYSTNCRVRLENLQGAVESPNFPENYPPDTSCEWDISAGGGRNHIHLVFSHLSVEQYVPWRCDFDYVMLSDMKDDQLLEDRQLCSNEGVAPLTSKGNRLLLKFNSDSTLQAKGFRAEYKRIGCGEHLQEMGGHFESPNAPFSVDVDCDWVISAPEGKQIRLVLQELYIDSPQRECSDDVLSVSAPGGHVLYRSCQVETSSQTFTSPGNELHVHFHSSPTVARKYFRATYAQVPANCGGYVRASSGVIATPGFHYATSIEAGLGPVNYSSNVECLWVVEVSESYGIRLWFERFNLTNSANCSGTFVELTKLDADNTEHFLERGCGEEQPLIRLVHGQRMRVLFKAPAGSWGSFALHFERQCGGALSAGEGYLRSRLDEDCSWLVVSPEGSKLSLNINQLECPGCASKTAADNCTAEVGLQLLNDDDQVVLYSLCREHPANLVVPASNVRILAKGIALAAQFSSLENTCGGNVSLSSARGSLSSPNYPDSYPANVECLWRIGVNAGNSMAVTFDALNIVPSEHCNEDFLEMRSGVDERLLGLYCDRKMPEQPLVIRSQLWLKFRSVPGNSADGFKLHWSYVHDNEITSETNGTIESPPIFSVRADEQAFSWRIFVEREMVVALNFEEYISGLQLFDGYDDTALEIAIESSPWQFTSSSNVLYLRTLNTDFNAFRLKWSVVSSALVKGNRTVQNDECNKEFTVSASARLMVNSPGYPRGYAPNLYCQWTFRPEDPAQHVYTDLYEADLEVFPNCFADYLNIQSSRDMNQWTNDLRICNGSKGGPLIQRLHGTPHLRLQFKSDVSINGRGFRAIVRATCGSNMTAPVATIVDTQMRAGLAMGSNCEWHIEVRPGRKIEISIAYLRPAVNVPCPVYGLIYDGLDDRSPLFQSGKFCNQMGFNKDSYRTSGSHAYIKYVLPPRSVNPAHNYWNITYREYSECDGEIQLTQLASTYSITTPGYPYLPHPHTECTWLVMAPPGEVISATFDDRFDLSLRHCEKETVELFDGSTTLARRLLHTCRRPPKTLRSSGSLLLVHYQTQLDEPHGGFRLNVSLSTCGGLHTSAMGFISSENYPALGGYPRPAVCEYSIKLPRGSYIRLNISDLHVPYSAQKGQNSNSSDRLEFVDLADAGSGQQTPLMVLDGSGSYPLDVTLNSNEVGIRFVAVSNVNSYRGFKIRYERITGTCSREVNAASGTLEIPANVQSSWLRVCRWKITVPKGQSVRLQFLNLADMRIVARNNTRSGRRSEIQPQFSFYNDFNQLSKITDFRIDAYNGSGIIESSDNVMLVSIITTQLDLTTIPLRARYSSNEPSQCPPDIGDQAAGSLSIKSLSQLPDYYCTINYVGLSGTTLTFKVGEYVYWSGVGPSVVFRDEGFRFVNYLSTNLTNSYISMPSTPGRITLNQGKNVKLKQFQATYRRHNCGGQMLVAEGLAIEPPQLMATVGEDYGPLECVFSLGGGRGYVLEGNLSLSDSCDREYIVIYAGPALVARLCRGMTMNSTRLGKSHSKVIYHTEEHRPGRSWFRLQPRRSEGPLAGNVIRVDQRTTAPISINGTDYKNNMELIWEFTTNAGLSLSLQFQGRFFIETSPNCTNDRLSVQQSQDRQEPAGGWSEVASLCGRQLPPPLHVEAFRMRVVFQTNNNITGDGFSFTVSPSCDVTLRATAELQTQRWDWQAFRNMLNCSYVILTDSQEQLVVSIKSVGRPWPAFACTRSFFKAYRQSSSSSSGDEEVEEELPEKFCPDFEVNGYKRLRLQYMSPTSRQFQLQYQILGCGGNYSANFSLRPPQHDEDVRSYAHNMHCEWRVTAPPQHAIVLEFKYFDLEESRNCRYDYLSVYKGSMVPNIEQRVARLCGNLTTQPPTIMVDSNQALIVSHSDSSNSFRGFLASVRFVPNCNERIALDDDLPRMSLVRNYKMNAFEQLLCIFKASATPGHRLSVQLRQFQPFGSYRGYLEIVDSDAAESQSLGKYYDLSGNRTKLFSSYSDLAIRLSGSSTLARNVSFELILQMERTICGETEYQLRSNESIKLGIQGDNGTRNYEGSVHCSWSIRLTVEAEIDIRWVNLRDVSQVTGKCVDYLRLSESWLQSPQYFCGQFNNTLKRLSSSENLNLQLTFHSEELTDSTGFELVIRQNNPCRRNYTELSQSIEDSALTNCTVDIRVPEGYSVTLNLLFVLFDMESDMKYLNISDLKANQTVFHTNRFLAIPTVKFTSTNQLRIASTGIASMRFFYYSTSNDLPNGCGGDISMGGGFGNLANPPYDNRNHSLCIWRISVPAGSILRISFTNFNMGSETNCNLDNIKFYKVLPDASEGLVQTSCGSTIPDDFDVGSNRAVIVAKKSPNFDGLGFQFSFTLKNVS</sequence>
<dbReference type="RefSeq" id="XP_002135476.3">
    <property type="nucleotide sequence ID" value="XM_002135440.3"/>
</dbReference>
<dbReference type="Gene3D" id="2.60.120.290">
    <property type="entry name" value="Spermadhesin, CUB domain"/>
    <property type="match status" value="18"/>
</dbReference>
<feature type="disulfide bond" evidence="25">
    <location>
        <begin position="225"/>
        <end position="234"/>
    </location>
</feature>
<feature type="domain" description="CUB" evidence="27">
    <location>
        <begin position="1307"/>
        <end position="1422"/>
    </location>
</feature>
<feature type="domain" description="CUB" evidence="27">
    <location>
        <begin position="2830"/>
        <end position="2949"/>
    </location>
</feature>
<dbReference type="GO" id="GO:0005765">
    <property type="term" value="C:lysosomal membrane"/>
    <property type="evidence" value="ECO:0007669"/>
    <property type="project" value="UniProtKB-SubCell"/>
</dbReference>
<feature type="domain" description="CUB" evidence="27">
    <location>
        <begin position="1768"/>
        <end position="1880"/>
    </location>
</feature>
<dbReference type="FunFam" id="2.10.25.10:FF:000260">
    <property type="entry name" value="Notch receptor 4"/>
    <property type="match status" value="1"/>
</dbReference>
<evidence type="ECO:0000259" key="28">
    <source>
        <dbReference type="PROSITE" id="PS50026"/>
    </source>
</evidence>
<dbReference type="InterPro" id="IPR026823">
    <property type="entry name" value="cEGF"/>
</dbReference>
<keyword evidence="8" id="KW-0479">Metal-binding</keyword>
<keyword evidence="7" id="KW-0165">Cleavage on pair of basic residues</keyword>
<keyword evidence="10" id="KW-0677">Repeat</keyword>
<dbReference type="GO" id="GO:0008203">
    <property type="term" value="P:cholesterol metabolic process"/>
    <property type="evidence" value="ECO:0007669"/>
    <property type="project" value="UniProtKB-KW"/>
</dbReference>
<dbReference type="Pfam" id="PF07645">
    <property type="entry name" value="EGF_CA"/>
    <property type="match status" value="1"/>
</dbReference>
<keyword evidence="6" id="KW-0846">Cobalamin</keyword>
<evidence type="ECO:0000256" key="23">
    <source>
        <dbReference type="ARBA" id="ARBA00049611"/>
    </source>
</evidence>
<evidence type="ECO:0000256" key="26">
    <source>
        <dbReference type="SAM" id="SignalP"/>
    </source>
</evidence>
<evidence type="ECO:0000256" key="9">
    <source>
        <dbReference type="ARBA" id="ARBA00022729"/>
    </source>
</evidence>
<dbReference type="SMART" id="SM00179">
    <property type="entry name" value="EGF_CA"/>
    <property type="match status" value="7"/>
</dbReference>
<comment type="subcellular location">
    <subcellularLocation>
        <location evidence="1">Cell membrane</location>
        <topology evidence="1">Peripheral membrane protein</topology>
    </subcellularLocation>
    <subcellularLocation>
        <location evidence="21">Lysosome membrane</location>
        <topology evidence="21">Peripheral membrane protein</topology>
    </subcellularLocation>
</comment>
<keyword evidence="14" id="KW-0472">Membrane</keyword>
<keyword evidence="12" id="KW-0653">Protein transport</keyword>
<feature type="domain" description="CUB" evidence="27">
    <location>
        <begin position="3305"/>
        <end position="3424"/>
    </location>
</feature>
<keyword evidence="20" id="KW-0170">Cobalt</keyword>
<dbReference type="FunFam" id="2.10.25.10:FF:000038">
    <property type="entry name" value="Fibrillin 2"/>
    <property type="match status" value="1"/>
</dbReference>
<evidence type="ECO:0000259" key="27">
    <source>
        <dbReference type="PROSITE" id="PS01180"/>
    </source>
</evidence>
<feature type="disulfide bond" evidence="25">
    <location>
        <begin position="450"/>
        <end position="459"/>
    </location>
</feature>
<dbReference type="InterPro" id="IPR001881">
    <property type="entry name" value="EGF-like_Ca-bd_dom"/>
</dbReference>
<feature type="domain" description="CUB" evidence="27">
    <location>
        <begin position="3532"/>
        <end position="3645"/>
    </location>
</feature>
<dbReference type="CDD" id="cd00041">
    <property type="entry name" value="CUB"/>
    <property type="match status" value="17"/>
</dbReference>
<feature type="domain" description="CUB" evidence="27">
    <location>
        <begin position="2354"/>
        <end position="2478"/>
    </location>
</feature>
<keyword evidence="15 25" id="KW-1015">Disulfide bond</keyword>
<evidence type="ECO:0000256" key="10">
    <source>
        <dbReference type="ARBA" id="ARBA00022737"/>
    </source>
</evidence>
<evidence type="ECO:0000256" key="8">
    <source>
        <dbReference type="ARBA" id="ARBA00022723"/>
    </source>
</evidence>
<evidence type="ECO:0000256" key="21">
    <source>
        <dbReference type="ARBA" id="ARBA00023765"/>
    </source>
</evidence>
<dbReference type="Pfam" id="PF00431">
    <property type="entry name" value="CUB"/>
    <property type="match status" value="17"/>
</dbReference>
<comment type="subunit">
    <text evidence="24">Interacts with AMN. Component of the cubam complex composed of one CUBN trimer and one AMN chain. The cubam complex can dimerize. Interacts with LRP2 in a dual-receptor complex in a calcium-dependent manner. Found in a complex with PID1/PCLI1, LRP1 and CUBNI. Interacts with LRP1 and PID1/PCLI1.</text>
</comment>
<dbReference type="GO" id="GO:0015031">
    <property type="term" value="P:protein transport"/>
    <property type="evidence" value="ECO:0007669"/>
    <property type="project" value="UniProtKB-KW"/>
</dbReference>
<name>A0A6I8V155_DROPS</name>
<evidence type="ECO:0000256" key="1">
    <source>
        <dbReference type="ARBA" id="ARBA00004202"/>
    </source>
</evidence>
<protein>
    <recommendedName>
        <fullName evidence="22">Cubilin</fullName>
    </recommendedName>
</protein>
<evidence type="ECO:0000256" key="24">
    <source>
        <dbReference type="ARBA" id="ARBA00049703"/>
    </source>
</evidence>
<feature type="domain" description="EGF-like" evidence="28">
    <location>
        <begin position="155"/>
        <end position="191"/>
    </location>
</feature>
<feature type="domain" description="CUB" evidence="27">
    <location>
        <begin position="506"/>
        <end position="621"/>
    </location>
</feature>
<evidence type="ECO:0000256" key="6">
    <source>
        <dbReference type="ARBA" id="ARBA00022628"/>
    </source>
</evidence>
<feature type="domain" description="CUB" evidence="27">
    <location>
        <begin position="1194"/>
        <end position="1306"/>
    </location>
</feature>
<dbReference type="KEGG" id="dpo:6900125"/>
<dbReference type="Pfam" id="PF12662">
    <property type="entry name" value="cEGF"/>
    <property type="match status" value="1"/>
</dbReference>